<sequence>MLILSAVLVVFCVVLYLYGTRTFNYWKKRGIKHEKPLPFVGTNLKNFAQKASMAMMATETYRKFPNEKVVGYYRGTVPELVIRDPEIAKRILVTDFQHFYARGFNPHKTVIEPLLKNLFFADGDLWRLIRQRFTPAFSTGKLKAMFPLITKRAENLQIFTEKIVINRDHYDARELMGRYTTDFIGECGFGINMDTLNDENSQFRALGKRIFERKLRDGVSAALKIMFPEMCKNLTFLAPELEKTMNHLYQSVVKERNNKPSGRNDFVDLLLELKEKGEIIGESIEKKDKDGKPEIVTLELTDSLMMSQMFVFFGAGFETSSTASSYTLHQLAFNPDCQEKVQAEIDSVLEKYDNKLTFDAIKDMAYLEMCFYESMRMYPSVAYLMRKCTSKEYTFPEINLTIDEDVKIMIPIQAIQMDEKYFREPTKFDPERFSFGAKDDIKKFVFLPFGEGPRACVGERLGQMQSMAGLAAVLQKFTVEPAAISRRDIIPDPTGVVSENFVGGLPLKFRRRVKN</sequence>
<organism evidence="17 18">
    <name type="scientific">Loxostege sticticalis</name>
    <name type="common">Beet webworm moth</name>
    <dbReference type="NCBI Taxonomy" id="481309"/>
    <lineage>
        <taxon>Eukaryota</taxon>
        <taxon>Metazoa</taxon>
        <taxon>Ecdysozoa</taxon>
        <taxon>Arthropoda</taxon>
        <taxon>Hexapoda</taxon>
        <taxon>Insecta</taxon>
        <taxon>Pterygota</taxon>
        <taxon>Neoptera</taxon>
        <taxon>Endopterygota</taxon>
        <taxon>Lepidoptera</taxon>
        <taxon>Glossata</taxon>
        <taxon>Ditrysia</taxon>
        <taxon>Pyraloidea</taxon>
        <taxon>Crambidae</taxon>
        <taxon>Pyraustinae</taxon>
        <taxon>Loxostege</taxon>
    </lineage>
</organism>
<dbReference type="InterPro" id="IPR002401">
    <property type="entry name" value="Cyt_P450_E_grp-I"/>
</dbReference>
<dbReference type="Gene3D" id="1.10.630.10">
    <property type="entry name" value="Cytochrome P450"/>
    <property type="match status" value="1"/>
</dbReference>
<comment type="subcellular location">
    <subcellularLocation>
        <location evidence="3">Endoplasmic reticulum membrane</location>
        <topology evidence="3">Peripheral membrane protein</topology>
    </subcellularLocation>
    <subcellularLocation>
        <location evidence="2">Microsome membrane</location>
        <topology evidence="2">Peripheral membrane protein</topology>
    </subcellularLocation>
</comment>
<accession>A0ABD0SUP6</accession>
<evidence type="ECO:0000256" key="16">
    <source>
        <dbReference type="RuleBase" id="RU000461"/>
    </source>
</evidence>
<dbReference type="EMBL" id="JBEDNZ010000016">
    <property type="protein sequence ID" value="KAL0822719.1"/>
    <property type="molecule type" value="Genomic_DNA"/>
</dbReference>
<evidence type="ECO:0000256" key="6">
    <source>
        <dbReference type="ARBA" id="ARBA00022617"/>
    </source>
</evidence>
<dbReference type="GO" id="GO:0005789">
    <property type="term" value="C:endoplasmic reticulum membrane"/>
    <property type="evidence" value="ECO:0007669"/>
    <property type="project" value="UniProtKB-SubCell"/>
</dbReference>
<dbReference type="InterPro" id="IPR036396">
    <property type="entry name" value="Cyt_P450_sf"/>
</dbReference>
<dbReference type="PRINTS" id="PR00463">
    <property type="entry name" value="EP450I"/>
</dbReference>
<dbReference type="GO" id="GO:0016712">
    <property type="term" value="F:oxidoreductase activity, acting on paired donors, with incorporation or reduction of molecular oxygen, reduced flavin or flavoprotein as one donor, and incorporation of one atom of oxygen"/>
    <property type="evidence" value="ECO:0007669"/>
    <property type="project" value="UniProtKB-EC"/>
</dbReference>
<evidence type="ECO:0000256" key="2">
    <source>
        <dbReference type="ARBA" id="ARBA00004174"/>
    </source>
</evidence>
<keyword evidence="8" id="KW-0256">Endoplasmic reticulum</keyword>
<keyword evidence="10 16" id="KW-0560">Oxidoreductase</keyword>
<dbReference type="InterPro" id="IPR017972">
    <property type="entry name" value="Cyt_P450_CS"/>
</dbReference>
<evidence type="ECO:0000313" key="17">
    <source>
        <dbReference type="EMBL" id="KAL0822719.1"/>
    </source>
</evidence>
<dbReference type="EC" id="1.14.14.1" evidence="5"/>
<evidence type="ECO:0000256" key="10">
    <source>
        <dbReference type="ARBA" id="ARBA00023002"/>
    </source>
</evidence>
<gene>
    <name evidence="17" type="ORF">ABMA28_004736</name>
</gene>
<dbReference type="PANTHER" id="PTHR24292">
    <property type="entry name" value="CYTOCHROME P450"/>
    <property type="match status" value="1"/>
</dbReference>
<dbReference type="Proteomes" id="UP001549921">
    <property type="component" value="Unassembled WGS sequence"/>
</dbReference>
<evidence type="ECO:0000256" key="3">
    <source>
        <dbReference type="ARBA" id="ARBA00004406"/>
    </source>
</evidence>
<evidence type="ECO:0000256" key="15">
    <source>
        <dbReference type="PIRSR" id="PIRSR602401-1"/>
    </source>
</evidence>
<evidence type="ECO:0000256" key="1">
    <source>
        <dbReference type="ARBA" id="ARBA00001971"/>
    </source>
</evidence>
<dbReference type="AlphaFoldDB" id="A0ABD0SUP6"/>
<keyword evidence="13" id="KW-0472">Membrane</keyword>
<dbReference type="InterPro" id="IPR050476">
    <property type="entry name" value="Insect_CytP450_Detox"/>
</dbReference>
<evidence type="ECO:0000256" key="5">
    <source>
        <dbReference type="ARBA" id="ARBA00012109"/>
    </source>
</evidence>
<comment type="catalytic activity">
    <reaction evidence="14">
        <text>an organic molecule + reduced [NADPH--hemoprotein reductase] + O2 = an alcohol + oxidized [NADPH--hemoprotein reductase] + H2O + H(+)</text>
        <dbReference type="Rhea" id="RHEA:17149"/>
        <dbReference type="Rhea" id="RHEA-COMP:11964"/>
        <dbReference type="Rhea" id="RHEA-COMP:11965"/>
        <dbReference type="ChEBI" id="CHEBI:15377"/>
        <dbReference type="ChEBI" id="CHEBI:15378"/>
        <dbReference type="ChEBI" id="CHEBI:15379"/>
        <dbReference type="ChEBI" id="CHEBI:30879"/>
        <dbReference type="ChEBI" id="CHEBI:57618"/>
        <dbReference type="ChEBI" id="CHEBI:58210"/>
        <dbReference type="ChEBI" id="CHEBI:142491"/>
        <dbReference type="EC" id="1.14.14.1"/>
    </reaction>
</comment>
<evidence type="ECO:0000256" key="9">
    <source>
        <dbReference type="ARBA" id="ARBA00022848"/>
    </source>
</evidence>
<evidence type="ECO:0000256" key="7">
    <source>
        <dbReference type="ARBA" id="ARBA00022723"/>
    </source>
</evidence>
<dbReference type="PANTHER" id="PTHR24292:SF54">
    <property type="entry name" value="CYP9F3-RELATED"/>
    <property type="match status" value="1"/>
</dbReference>
<dbReference type="PRINTS" id="PR00385">
    <property type="entry name" value="P450"/>
</dbReference>
<reference evidence="17 18" key="1">
    <citation type="submission" date="2024-06" db="EMBL/GenBank/DDBJ databases">
        <title>A chromosome-level genome assembly of beet webworm, Loxostege sticticalis.</title>
        <authorList>
            <person name="Zhang Y."/>
        </authorList>
    </citation>
    <scope>NUCLEOTIDE SEQUENCE [LARGE SCALE GENOMIC DNA]</scope>
    <source>
        <strain evidence="17">AQ028</strain>
        <tissue evidence="17">Male pupae</tissue>
    </source>
</reference>
<keyword evidence="11 15" id="KW-0408">Iron</keyword>
<evidence type="ECO:0000256" key="12">
    <source>
        <dbReference type="ARBA" id="ARBA00023033"/>
    </source>
</evidence>
<keyword evidence="9" id="KW-0492">Microsome</keyword>
<evidence type="ECO:0000256" key="14">
    <source>
        <dbReference type="ARBA" id="ARBA00047827"/>
    </source>
</evidence>
<name>A0ABD0SUP6_LOXSC</name>
<dbReference type="FunFam" id="1.10.630.10:FF:000042">
    <property type="entry name" value="Cytochrome P450"/>
    <property type="match status" value="1"/>
</dbReference>
<comment type="cofactor">
    <cofactor evidence="1 15">
        <name>heme</name>
        <dbReference type="ChEBI" id="CHEBI:30413"/>
    </cofactor>
</comment>
<dbReference type="CDD" id="cd11056">
    <property type="entry name" value="CYP6-like"/>
    <property type="match status" value="1"/>
</dbReference>
<proteinExistence type="inferred from homology"/>
<keyword evidence="6 15" id="KW-0349">Heme</keyword>
<comment type="caution">
    <text evidence="17">The sequence shown here is derived from an EMBL/GenBank/DDBJ whole genome shotgun (WGS) entry which is preliminary data.</text>
</comment>
<evidence type="ECO:0000256" key="8">
    <source>
        <dbReference type="ARBA" id="ARBA00022824"/>
    </source>
</evidence>
<evidence type="ECO:0000256" key="11">
    <source>
        <dbReference type="ARBA" id="ARBA00023004"/>
    </source>
</evidence>
<dbReference type="GO" id="GO:0046872">
    <property type="term" value="F:metal ion binding"/>
    <property type="evidence" value="ECO:0007669"/>
    <property type="project" value="UniProtKB-KW"/>
</dbReference>
<dbReference type="SUPFAM" id="SSF48264">
    <property type="entry name" value="Cytochrome P450"/>
    <property type="match status" value="1"/>
</dbReference>
<comment type="similarity">
    <text evidence="4 16">Belongs to the cytochrome P450 family.</text>
</comment>
<evidence type="ECO:0000256" key="13">
    <source>
        <dbReference type="ARBA" id="ARBA00023136"/>
    </source>
</evidence>
<dbReference type="Pfam" id="PF00067">
    <property type="entry name" value="p450"/>
    <property type="match status" value="1"/>
</dbReference>
<dbReference type="PROSITE" id="PS00086">
    <property type="entry name" value="CYTOCHROME_P450"/>
    <property type="match status" value="1"/>
</dbReference>
<feature type="binding site" description="axial binding residue" evidence="15">
    <location>
        <position position="456"/>
    </location>
    <ligand>
        <name>heme</name>
        <dbReference type="ChEBI" id="CHEBI:30413"/>
    </ligand>
    <ligandPart>
        <name>Fe</name>
        <dbReference type="ChEBI" id="CHEBI:18248"/>
    </ligandPart>
</feature>
<evidence type="ECO:0000256" key="4">
    <source>
        <dbReference type="ARBA" id="ARBA00010617"/>
    </source>
</evidence>
<keyword evidence="12 16" id="KW-0503">Monooxygenase</keyword>
<protein>
    <recommendedName>
        <fullName evidence="5">unspecific monooxygenase</fullName>
        <ecNumber evidence="5">1.14.14.1</ecNumber>
    </recommendedName>
</protein>
<evidence type="ECO:0000313" key="18">
    <source>
        <dbReference type="Proteomes" id="UP001549921"/>
    </source>
</evidence>
<keyword evidence="7 15" id="KW-0479">Metal-binding</keyword>
<dbReference type="InterPro" id="IPR001128">
    <property type="entry name" value="Cyt_P450"/>
</dbReference>